<sequence length="183" mass="19578">VPESIVSEASRAVRTPWEPSRVLPALLDPASAPELSGDLRWRVHRDRVSPVEEGTVGFTESTLVSVVAMMAWLAHRLPAGDPVRAVLPAALTTVRERLANPDLMLSLGRYVNLPGFRKVAGTPSEVADGWERYGAVIMATHDNQPAPGIRMALLDASGEDPYLPALRALAGEAGAPFTVELAL</sequence>
<dbReference type="GO" id="GO:0003677">
    <property type="term" value="F:DNA binding"/>
    <property type="evidence" value="ECO:0007669"/>
    <property type="project" value="UniProtKB-KW"/>
</dbReference>
<organism evidence="1 2">
    <name type="scientific">Streptosporangium algeriense</name>
    <dbReference type="NCBI Taxonomy" id="1682748"/>
    <lineage>
        <taxon>Bacteria</taxon>
        <taxon>Bacillati</taxon>
        <taxon>Actinomycetota</taxon>
        <taxon>Actinomycetes</taxon>
        <taxon>Streptosporangiales</taxon>
        <taxon>Streptosporangiaceae</taxon>
        <taxon>Streptosporangium</taxon>
    </lineage>
</organism>
<keyword evidence="2" id="KW-1185">Reference proteome</keyword>
<name>A0ABW3E8E5_9ACTN</name>
<evidence type="ECO:0000313" key="1">
    <source>
        <dbReference type="EMBL" id="MFD0891782.1"/>
    </source>
</evidence>
<reference evidence="2" key="1">
    <citation type="journal article" date="2019" name="Int. J. Syst. Evol. Microbiol.">
        <title>The Global Catalogue of Microorganisms (GCM) 10K type strain sequencing project: providing services to taxonomists for standard genome sequencing and annotation.</title>
        <authorList>
            <consortium name="The Broad Institute Genomics Platform"/>
            <consortium name="The Broad Institute Genome Sequencing Center for Infectious Disease"/>
            <person name="Wu L."/>
            <person name="Ma J."/>
        </authorList>
    </citation>
    <scope>NUCLEOTIDE SEQUENCE [LARGE SCALE GENOMIC DNA]</scope>
    <source>
        <strain evidence="2">CCUG 62974</strain>
    </source>
</reference>
<accession>A0ABW3E8E5</accession>
<dbReference type="Proteomes" id="UP001597024">
    <property type="component" value="Unassembled WGS sequence"/>
</dbReference>
<feature type="non-terminal residue" evidence="1">
    <location>
        <position position="183"/>
    </location>
</feature>
<evidence type="ECO:0000313" key="2">
    <source>
        <dbReference type="Proteomes" id="UP001597024"/>
    </source>
</evidence>
<protein>
    <submittedName>
        <fullName evidence="1">DNA-binding protein</fullName>
    </submittedName>
</protein>
<proteinExistence type="predicted"/>
<feature type="non-terminal residue" evidence="1">
    <location>
        <position position="1"/>
    </location>
</feature>
<comment type="caution">
    <text evidence="1">The sequence shown here is derived from an EMBL/GenBank/DDBJ whole genome shotgun (WGS) entry which is preliminary data.</text>
</comment>
<gene>
    <name evidence="1" type="ORF">ACFQ08_45135</name>
</gene>
<dbReference type="EMBL" id="JBHTHX010003478">
    <property type="protein sequence ID" value="MFD0891782.1"/>
    <property type="molecule type" value="Genomic_DNA"/>
</dbReference>
<keyword evidence="1" id="KW-0238">DNA-binding</keyword>